<protein>
    <submittedName>
        <fullName evidence="2">Uncharacterized protein</fullName>
    </submittedName>
</protein>
<dbReference type="AlphaFoldDB" id="A0A397J3Z1"/>
<organism evidence="2 3">
    <name type="scientific">Diversispora epigaea</name>
    <dbReference type="NCBI Taxonomy" id="1348612"/>
    <lineage>
        <taxon>Eukaryota</taxon>
        <taxon>Fungi</taxon>
        <taxon>Fungi incertae sedis</taxon>
        <taxon>Mucoromycota</taxon>
        <taxon>Glomeromycotina</taxon>
        <taxon>Glomeromycetes</taxon>
        <taxon>Diversisporales</taxon>
        <taxon>Diversisporaceae</taxon>
        <taxon>Diversispora</taxon>
    </lineage>
</organism>
<dbReference type="GO" id="GO:0005096">
    <property type="term" value="F:GTPase activator activity"/>
    <property type="evidence" value="ECO:0007669"/>
    <property type="project" value="InterPro"/>
</dbReference>
<dbReference type="OrthoDB" id="5400650at2759"/>
<dbReference type="Pfam" id="PF20162">
    <property type="entry name" value="Etd1"/>
    <property type="match status" value="1"/>
</dbReference>
<gene>
    <name evidence="2" type="ORF">Glove_143g31</name>
</gene>
<feature type="region of interest" description="Disordered" evidence="1">
    <location>
        <begin position="180"/>
        <end position="231"/>
    </location>
</feature>
<keyword evidence="3" id="KW-1185">Reference proteome</keyword>
<evidence type="ECO:0000313" key="3">
    <source>
        <dbReference type="Proteomes" id="UP000266861"/>
    </source>
</evidence>
<evidence type="ECO:0000313" key="2">
    <source>
        <dbReference type="EMBL" id="RHZ79600.1"/>
    </source>
</evidence>
<accession>A0A397J3Z1</accession>
<feature type="compositionally biased region" description="Low complexity" evidence="1">
    <location>
        <begin position="62"/>
        <end position="84"/>
    </location>
</feature>
<evidence type="ECO:0000256" key="1">
    <source>
        <dbReference type="SAM" id="MobiDB-lite"/>
    </source>
</evidence>
<feature type="compositionally biased region" description="Low complexity" evidence="1">
    <location>
        <begin position="42"/>
        <end position="54"/>
    </location>
</feature>
<dbReference type="GO" id="GO:1902412">
    <property type="term" value="P:regulation of mitotic cytokinesis"/>
    <property type="evidence" value="ECO:0007669"/>
    <property type="project" value="InterPro"/>
</dbReference>
<sequence length="487" mass="54460">MSSQSQSGAVSSLAFASGAIATAAGFGSVFGCPTKQKNQSRLSIPPSSPSLLISTKNQTNLPTSFSSSPTSSSSSSSSLFSLSSPKGSLQKFKLFRSKNRRNKTASPTKNILPPTTVHPLMINPDQLVLDDDVSSIYSDATSVCTVDRKTSSVPNLPGILSHAWDSSASFNPTSVAMIHEEDEEDEDWDKTDEGYAEPKKCRSSLPLTTNLSSNNLSTSNKKLRHNRSLSLPPSVVSDLPQSLYKRQPTASECWDDEFELDNDLIVPTSVEEAQFSLRTDISNILDFIEHVNQLKELQDQKHNLSVNIKSKMNRKWKYGFAKSKSKKLEKLFRADWEEAAVIIDLSDVAEDRQSAFGDTNNVEVDIERIPSERHMQVLEKIIVEELELGHDDSIFMENEENSYNHCNHGHNHCNHGLNHSHNAKKQKLMNGKFINNVVCCKVVGGMKKKRKENFRINVEVMPKLIEHLKILQKRLLKHINELEKLID</sequence>
<dbReference type="InterPro" id="IPR045342">
    <property type="entry name" value="Etd1"/>
</dbReference>
<feature type="compositionally biased region" description="Basic residues" evidence="1">
    <location>
        <begin position="93"/>
        <end position="103"/>
    </location>
</feature>
<name>A0A397J3Z1_9GLOM</name>
<dbReference type="EMBL" id="PQFF01000134">
    <property type="protein sequence ID" value="RHZ79600.1"/>
    <property type="molecule type" value="Genomic_DNA"/>
</dbReference>
<feature type="region of interest" description="Disordered" evidence="1">
    <location>
        <begin position="35"/>
        <end position="117"/>
    </location>
</feature>
<proteinExistence type="predicted"/>
<reference evidence="2 3" key="1">
    <citation type="submission" date="2018-08" db="EMBL/GenBank/DDBJ databases">
        <title>Genome and evolution of the arbuscular mycorrhizal fungus Diversispora epigaea (formerly Glomus versiforme) and its bacterial endosymbionts.</title>
        <authorList>
            <person name="Sun X."/>
            <person name="Fei Z."/>
            <person name="Harrison M."/>
        </authorList>
    </citation>
    <scope>NUCLEOTIDE SEQUENCE [LARGE SCALE GENOMIC DNA]</scope>
    <source>
        <strain evidence="2 3">IT104</strain>
    </source>
</reference>
<dbReference type="STRING" id="1348612.A0A397J3Z1"/>
<feature type="compositionally biased region" description="Basic and acidic residues" evidence="1">
    <location>
        <begin position="191"/>
        <end position="200"/>
    </location>
</feature>
<feature type="compositionally biased region" description="Acidic residues" evidence="1">
    <location>
        <begin position="180"/>
        <end position="190"/>
    </location>
</feature>
<feature type="compositionally biased region" description="Low complexity" evidence="1">
    <location>
        <begin position="203"/>
        <end position="220"/>
    </location>
</feature>
<dbReference type="Proteomes" id="UP000266861">
    <property type="component" value="Unassembled WGS sequence"/>
</dbReference>
<comment type="caution">
    <text evidence="2">The sequence shown here is derived from an EMBL/GenBank/DDBJ whole genome shotgun (WGS) entry which is preliminary data.</text>
</comment>